<sequence length="349" mass="41172">MGKEGRKFKICSSCILLMFTLTIIYFGETTVKRVKEDIQQWNEEELSKKLITEKINLEYNLRKALSMRDTFLSLMLVETQKYHSEVIEDLSEEGLNSVSHIINEKRIWDALVTISFRLRSKTGGDVLTKKEWEDTIEYFSYSLSEADRQKAIKDQKLIFSKIANKGSDTITLAQYKKGMDEFNQFLQKVFTSTVVGKSDLKTGRSIYNYVAFEMDLYNDCHRKAKQGQDLDAEFNEKCSDKKETNKFLLWVLGDTTRWQIICDNIFKILDVDQNNIIDATEIDAVLLQLEFKDSTIKGFQELLINFYDRNNTRQIQRQDFLQVMDKIRYNLQRYEEEMNTQFDNEDRML</sequence>
<dbReference type="KEGG" id="tet:TTHERM_00351170"/>
<reference evidence="4" key="1">
    <citation type="journal article" date="2006" name="PLoS Biol.">
        <title>Macronuclear genome sequence of the ciliate Tetrahymena thermophila, a model eukaryote.</title>
        <authorList>
            <person name="Eisen J.A."/>
            <person name="Coyne R.S."/>
            <person name="Wu M."/>
            <person name="Wu D."/>
            <person name="Thiagarajan M."/>
            <person name="Wortman J.R."/>
            <person name="Badger J.H."/>
            <person name="Ren Q."/>
            <person name="Amedeo P."/>
            <person name="Jones K.M."/>
            <person name="Tallon L.J."/>
            <person name="Delcher A.L."/>
            <person name="Salzberg S.L."/>
            <person name="Silva J.C."/>
            <person name="Haas B.J."/>
            <person name="Majoros W.H."/>
            <person name="Farzad M."/>
            <person name="Carlton J.M."/>
            <person name="Smith R.K. Jr."/>
            <person name="Garg J."/>
            <person name="Pearlman R.E."/>
            <person name="Karrer K.M."/>
            <person name="Sun L."/>
            <person name="Manning G."/>
            <person name="Elde N.C."/>
            <person name="Turkewitz A.P."/>
            <person name="Asai D.J."/>
            <person name="Wilkes D.E."/>
            <person name="Wang Y."/>
            <person name="Cai H."/>
            <person name="Collins K."/>
            <person name="Stewart B.A."/>
            <person name="Lee S.R."/>
            <person name="Wilamowska K."/>
            <person name="Weinberg Z."/>
            <person name="Ruzzo W.L."/>
            <person name="Wloga D."/>
            <person name="Gaertig J."/>
            <person name="Frankel J."/>
            <person name="Tsao C.-C."/>
            <person name="Gorovsky M.A."/>
            <person name="Keeling P.J."/>
            <person name="Waller R.F."/>
            <person name="Patron N.J."/>
            <person name="Cherry J.M."/>
            <person name="Stover N.A."/>
            <person name="Krieger C.J."/>
            <person name="del Toro C."/>
            <person name="Ryder H.F."/>
            <person name="Williamson S.C."/>
            <person name="Barbeau R.A."/>
            <person name="Hamilton E.P."/>
            <person name="Orias E."/>
        </authorList>
    </citation>
    <scope>NUCLEOTIDE SEQUENCE [LARGE SCALE GENOMIC DNA]</scope>
    <source>
        <strain evidence="4">SB210</strain>
    </source>
</reference>
<feature type="domain" description="EF-hand" evidence="2">
    <location>
        <begin position="257"/>
        <end position="292"/>
    </location>
</feature>
<dbReference type="EMBL" id="GG662523">
    <property type="protein sequence ID" value="EAS02829.1"/>
    <property type="molecule type" value="Genomic_DNA"/>
</dbReference>
<dbReference type="SUPFAM" id="SSF47473">
    <property type="entry name" value="EF-hand"/>
    <property type="match status" value="1"/>
</dbReference>
<dbReference type="Gene3D" id="1.10.238.10">
    <property type="entry name" value="EF-hand"/>
    <property type="match status" value="1"/>
</dbReference>
<dbReference type="Proteomes" id="UP000009168">
    <property type="component" value="Unassembled WGS sequence"/>
</dbReference>
<evidence type="ECO:0000259" key="2">
    <source>
        <dbReference type="PROSITE" id="PS50222"/>
    </source>
</evidence>
<accession>I7MHC2</accession>
<name>I7MHC2_TETTS</name>
<gene>
    <name evidence="3" type="ORF">TTHERM_00351170</name>
</gene>
<dbReference type="OrthoDB" id="186625at2759"/>
<dbReference type="HOGENOM" id="CLU_795659_0_0_1"/>
<protein>
    <submittedName>
        <fullName evidence="3">EF hand protein</fullName>
    </submittedName>
</protein>
<dbReference type="GO" id="GO:0005509">
    <property type="term" value="F:calcium ion binding"/>
    <property type="evidence" value="ECO:0007669"/>
    <property type="project" value="InterPro"/>
</dbReference>
<keyword evidence="4" id="KW-1185">Reference proteome</keyword>
<dbReference type="InterPro" id="IPR002048">
    <property type="entry name" value="EF_hand_dom"/>
</dbReference>
<evidence type="ECO:0000313" key="4">
    <source>
        <dbReference type="Proteomes" id="UP000009168"/>
    </source>
</evidence>
<dbReference type="InParanoid" id="I7MHC2"/>
<organism evidence="3 4">
    <name type="scientific">Tetrahymena thermophila (strain SB210)</name>
    <dbReference type="NCBI Taxonomy" id="312017"/>
    <lineage>
        <taxon>Eukaryota</taxon>
        <taxon>Sar</taxon>
        <taxon>Alveolata</taxon>
        <taxon>Ciliophora</taxon>
        <taxon>Intramacronucleata</taxon>
        <taxon>Oligohymenophorea</taxon>
        <taxon>Hymenostomatida</taxon>
        <taxon>Tetrahymenina</taxon>
        <taxon>Tetrahymenidae</taxon>
        <taxon>Tetrahymena</taxon>
    </lineage>
</organism>
<dbReference type="PROSITE" id="PS50222">
    <property type="entry name" value="EF_HAND_2"/>
    <property type="match status" value="1"/>
</dbReference>
<dbReference type="GeneID" id="7835434"/>
<evidence type="ECO:0000256" key="1">
    <source>
        <dbReference type="ARBA" id="ARBA00022837"/>
    </source>
</evidence>
<dbReference type="RefSeq" id="XP_001023074.1">
    <property type="nucleotide sequence ID" value="XM_001023074.1"/>
</dbReference>
<evidence type="ECO:0000313" key="3">
    <source>
        <dbReference type="EMBL" id="EAS02829.1"/>
    </source>
</evidence>
<dbReference type="PROSITE" id="PS00018">
    <property type="entry name" value="EF_HAND_1"/>
    <property type="match status" value="2"/>
</dbReference>
<proteinExistence type="predicted"/>
<dbReference type="InterPro" id="IPR011992">
    <property type="entry name" value="EF-hand-dom_pair"/>
</dbReference>
<dbReference type="InterPro" id="IPR018247">
    <property type="entry name" value="EF_Hand_1_Ca_BS"/>
</dbReference>
<dbReference type="AlphaFoldDB" id="I7MHC2"/>
<keyword evidence="1" id="KW-0106">Calcium</keyword>